<dbReference type="GeneID" id="25264955"/>
<organism evidence="2 3">
    <name type="scientific">Tilletiaria anomala (strain ATCC 24038 / CBS 436.72 / UBC 951)</name>
    <dbReference type="NCBI Taxonomy" id="1037660"/>
    <lineage>
        <taxon>Eukaryota</taxon>
        <taxon>Fungi</taxon>
        <taxon>Dikarya</taxon>
        <taxon>Basidiomycota</taxon>
        <taxon>Ustilaginomycotina</taxon>
        <taxon>Exobasidiomycetes</taxon>
        <taxon>Georgefischeriales</taxon>
        <taxon>Tilletiariaceae</taxon>
        <taxon>Tilletiaria</taxon>
    </lineage>
</organism>
<dbReference type="HOGENOM" id="CLU_2122781_0_0_1"/>
<gene>
    <name evidence="2" type="ORF">K437DRAFT_258368</name>
</gene>
<feature type="region of interest" description="Disordered" evidence="1">
    <location>
        <begin position="81"/>
        <end position="114"/>
    </location>
</feature>
<keyword evidence="3" id="KW-1185">Reference proteome</keyword>
<dbReference type="RefSeq" id="XP_013241601.1">
    <property type="nucleotide sequence ID" value="XM_013386147.1"/>
</dbReference>
<feature type="compositionally biased region" description="Basic and acidic residues" evidence="1">
    <location>
        <begin position="54"/>
        <end position="64"/>
    </location>
</feature>
<dbReference type="AlphaFoldDB" id="A0A066VHB6"/>
<evidence type="ECO:0000313" key="2">
    <source>
        <dbReference type="EMBL" id="KDN41132.1"/>
    </source>
</evidence>
<dbReference type="EMBL" id="JMSN01000083">
    <property type="protein sequence ID" value="KDN41132.1"/>
    <property type="molecule type" value="Genomic_DNA"/>
</dbReference>
<dbReference type="InParanoid" id="A0A066VHB6"/>
<name>A0A066VHB6_TILAU</name>
<proteinExistence type="predicted"/>
<evidence type="ECO:0000256" key="1">
    <source>
        <dbReference type="SAM" id="MobiDB-lite"/>
    </source>
</evidence>
<dbReference type="Proteomes" id="UP000027361">
    <property type="component" value="Unassembled WGS sequence"/>
</dbReference>
<comment type="caution">
    <text evidence="2">The sequence shown here is derived from an EMBL/GenBank/DDBJ whole genome shotgun (WGS) entry which is preliminary data.</text>
</comment>
<reference evidence="2 3" key="1">
    <citation type="submission" date="2014-05" db="EMBL/GenBank/DDBJ databases">
        <title>Draft genome sequence of a rare smut relative, Tilletiaria anomala UBC 951.</title>
        <authorList>
            <consortium name="DOE Joint Genome Institute"/>
            <person name="Toome M."/>
            <person name="Kuo A."/>
            <person name="Henrissat B."/>
            <person name="Lipzen A."/>
            <person name="Tritt A."/>
            <person name="Yoshinaga Y."/>
            <person name="Zane M."/>
            <person name="Barry K."/>
            <person name="Grigoriev I.V."/>
            <person name="Spatafora J.W."/>
            <person name="Aimea M.C."/>
        </authorList>
    </citation>
    <scope>NUCLEOTIDE SEQUENCE [LARGE SCALE GENOMIC DNA]</scope>
    <source>
        <strain evidence="2 3">UBC 951</strain>
    </source>
</reference>
<accession>A0A066VHB6</accession>
<protein>
    <submittedName>
        <fullName evidence="2">Uncharacterized protein</fullName>
    </submittedName>
</protein>
<evidence type="ECO:0000313" key="3">
    <source>
        <dbReference type="Proteomes" id="UP000027361"/>
    </source>
</evidence>
<sequence length="114" mass="12386">MLIVSIGFCTSVLAPWWSLQWSGRKCGAETGNLSVSVPTKPSAATLKTGQTLTRKPETKRDENSKLQGHCYVQSLKDRGAGIHRIHSTRDNGDTASWRPARTDTNAGSNTSTLE</sequence>
<feature type="compositionally biased region" description="Polar residues" evidence="1">
    <location>
        <begin position="102"/>
        <end position="114"/>
    </location>
</feature>
<feature type="region of interest" description="Disordered" evidence="1">
    <location>
        <begin position="44"/>
        <end position="65"/>
    </location>
</feature>